<dbReference type="InParanoid" id="K2R852"/>
<name>K2R852_MACPH</name>
<comment type="caution">
    <text evidence="1">The sequence shown here is derived from an EMBL/GenBank/DDBJ whole genome shotgun (WGS) entry which is preliminary data.</text>
</comment>
<dbReference type="Proteomes" id="UP000007129">
    <property type="component" value="Unassembled WGS sequence"/>
</dbReference>
<reference evidence="1 2" key="1">
    <citation type="journal article" date="2012" name="BMC Genomics">
        <title>Tools to kill: Genome of one of the most destructive plant pathogenic fungi Macrophomina phaseolina.</title>
        <authorList>
            <person name="Islam M.S."/>
            <person name="Haque M.S."/>
            <person name="Islam M.M."/>
            <person name="Emdad E.M."/>
            <person name="Halim A."/>
            <person name="Hossen Q.M.M."/>
            <person name="Hossain M.Z."/>
            <person name="Ahmed B."/>
            <person name="Rahim S."/>
            <person name="Rahman M.S."/>
            <person name="Alam M.M."/>
            <person name="Hou S."/>
            <person name="Wan X."/>
            <person name="Saito J.A."/>
            <person name="Alam M."/>
        </authorList>
    </citation>
    <scope>NUCLEOTIDE SEQUENCE [LARGE SCALE GENOMIC DNA]</scope>
    <source>
        <strain evidence="1 2">MS6</strain>
    </source>
</reference>
<evidence type="ECO:0000313" key="2">
    <source>
        <dbReference type="Proteomes" id="UP000007129"/>
    </source>
</evidence>
<dbReference type="AlphaFoldDB" id="K2R852"/>
<accession>K2R852</accession>
<dbReference type="SUPFAM" id="SSF46689">
    <property type="entry name" value="Homeodomain-like"/>
    <property type="match status" value="1"/>
</dbReference>
<evidence type="ECO:0000313" key="1">
    <source>
        <dbReference type="EMBL" id="EKG09082.1"/>
    </source>
</evidence>
<dbReference type="HOGENOM" id="CLU_1993053_0_0_1"/>
<dbReference type="InterPro" id="IPR009057">
    <property type="entry name" value="Homeodomain-like_sf"/>
</dbReference>
<dbReference type="OrthoDB" id="3548492at2759"/>
<protein>
    <submittedName>
        <fullName evidence="1">Transposase Tc1-like protein</fullName>
    </submittedName>
</protein>
<proteinExistence type="predicted"/>
<organism evidence="1 2">
    <name type="scientific">Macrophomina phaseolina (strain MS6)</name>
    <name type="common">Charcoal rot fungus</name>
    <dbReference type="NCBI Taxonomy" id="1126212"/>
    <lineage>
        <taxon>Eukaryota</taxon>
        <taxon>Fungi</taxon>
        <taxon>Dikarya</taxon>
        <taxon>Ascomycota</taxon>
        <taxon>Pezizomycotina</taxon>
        <taxon>Dothideomycetes</taxon>
        <taxon>Dothideomycetes incertae sedis</taxon>
        <taxon>Botryosphaeriales</taxon>
        <taxon>Botryosphaeriaceae</taxon>
        <taxon>Macrophomina</taxon>
    </lineage>
</organism>
<dbReference type="EMBL" id="AHHD01000786">
    <property type="protein sequence ID" value="EKG09082.1"/>
    <property type="molecule type" value="Genomic_DNA"/>
</dbReference>
<gene>
    <name evidence="1" type="ORF">MPH_13937</name>
</gene>
<dbReference type="VEuPathDB" id="FungiDB:MPH_13937"/>
<sequence length="125" mass="14204">MAPQRTSLKELFGTHTPNQYYSPNQRGILLSCKALGKKPTWFQKHLGVPESSVCSTAQLAPLRNEGRSQIRTGRPKCLSDTDKRHILRVVRANPKLTYKEVREVTGVTCHSRTISRLLDTYNIKK</sequence>